<dbReference type="AlphaFoldDB" id="A0A1I2UB20"/>
<keyword evidence="2" id="KW-0201">Cytochrome c-type biogenesis</keyword>
<dbReference type="PROSITE" id="PS51352">
    <property type="entry name" value="THIOREDOXIN_2"/>
    <property type="match status" value="1"/>
</dbReference>
<dbReference type="SUPFAM" id="SSF52833">
    <property type="entry name" value="Thioredoxin-like"/>
    <property type="match status" value="1"/>
</dbReference>
<gene>
    <name evidence="6" type="ORF">SAMN05660282_01737</name>
</gene>
<dbReference type="InterPro" id="IPR013740">
    <property type="entry name" value="Redoxin"/>
</dbReference>
<keyword evidence="4" id="KW-0812">Transmembrane</keyword>
<proteinExistence type="predicted"/>
<evidence type="ECO:0000313" key="7">
    <source>
        <dbReference type="Proteomes" id="UP000199065"/>
    </source>
</evidence>
<evidence type="ECO:0000256" key="4">
    <source>
        <dbReference type="SAM" id="Phobius"/>
    </source>
</evidence>
<keyword evidence="4" id="KW-0472">Membrane</keyword>
<name>A0A1I2UB20_9CORY</name>
<dbReference type="GO" id="GO:0016853">
    <property type="term" value="F:isomerase activity"/>
    <property type="evidence" value="ECO:0007669"/>
    <property type="project" value="UniProtKB-KW"/>
</dbReference>
<evidence type="ECO:0000256" key="1">
    <source>
        <dbReference type="ARBA" id="ARBA00004196"/>
    </source>
</evidence>
<dbReference type="STRING" id="185761.SAMN05660282_01737"/>
<accession>A0A1I2UB20</accession>
<dbReference type="InterPro" id="IPR017937">
    <property type="entry name" value="Thioredoxin_CS"/>
</dbReference>
<sequence>MKGRSAMNPWKSVAAVIIATIVVAAGAFTMLTTLNKERPADPVSSSSPVSTSGTPISDNALGTRPQCSAAVPDLPCLGAEKTAEAKPVAVLNIWAAWCAPCREELPIIAEFAQRHPEYDVAGVHANPEAGQAIELLNQLGVELPSYQDAENTFAIKHGIPPVLPVTVVLKDGQVQAVYPQPFHSVAELEEAIAKAL</sequence>
<evidence type="ECO:0000256" key="3">
    <source>
        <dbReference type="SAM" id="MobiDB-lite"/>
    </source>
</evidence>
<evidence type="ECO:0000313" key="6">
    <source>
        <dbReference type="EMBL" id="SFG71871.1"/>
    </source>
</evidence>
<keyword evidence="6" id="KW-0413">Isomerase</keyword>
<dbReference type="GO" id="GO:0030313">
    <property type="term" value="C:cell envelope"/>
    <property type="evidence" value="ECO:0007669"/>
    <property type="project" value="UniProtKB-SubCell"/>
</dbReference>
<evidence type="ECO:0000256" key="2">
    <source>
        <dbReference type="ARBA" id="ARBA00022748"/>
    </source>
</evidence>
<dbReference type="OrthoDB" id="9796554at2"/>
<feature type="transmembrane region" description="Helical" evidence="4">
    <location>
        <begin position="12"/>
        <end position="34"/>
    </location>
</feature>
<dbReference type="EMBL" id="FOPJ01000011">
    <property type="protein sequence ID" value="SFG71871.1"/>
    <property type="molecule type" value="Genomic_DNA"/>
</dbReference>
<keyword evidence="4" id="KW-1133">Transmembrane helix</keyword>
<protein>
    <submittedName>
        <fullName evidence="6">Thiol-disulfide isomerase or thioredoxin</fullName>
    </submittedName>
</protein>
<dbReference type="Gene3D" id="3.40.30.10">
    <property type="entry name" value="Glutaredoxin"/>
    <property type="match status" value="1"/>
</dbReference>
<dbReference type="Pfam" id="PF08534">
    <property type="entry name" value="Redoxin"/>
    <property type="match status" value="1"/>
</dbReference>
<dbReference type="InterPro" id="IPR036249">
    <property type="entry name" value="Thioredoxin-like_sf"/>
</dbReference>
<comment type="subcellular location">
    <subcellularLocation>
        <location evidence="1">Cell envelope</location>
    </subcellularLocation>
</comment>
<reference evidence="6 7" key="1">
    <citation type="submission" date="2016-10" db="EMBL/GenBank/DDBJ databases">
        <authorList>
            <person name="de Groot N.N."/>
        </authorList>
    </citation>
    <scope>NUCLEOTIDE SEQUENCE [LARGE SCALE GENOMIC DNA]</scope>
    <source>
        <strain>J11</strain>
        <strain evidence="7">PG 39</strain>
    </source>
</reference>
<dbReference type="PROSITE" id="PS00194">
    <property type="entry name" value="THIOREDOXIN_1"/>
    <property type="match status" value="1"/>
</dbReference>
<dbReference type="Proteomes" id="UP000199065">
    <property type="component" value="Unassembled WGS sequence"/>
</dbReference>
<dbReference type="InterPro" id="IPR050553">
    <property type="entry name" value="Thioredoxin_ResA/DsbE_sf"/>
</dbReference>
<dbReference type="GO" id="GO:0016491">
    <property type="term" value="F:oxidoreductase activity"/>
    <property type="evidence" value="ECO:0007669"/>
    <property type="project" value="InterPro"/>
</dbReference>
<evidence type="ECO:0000259" key="5">
    <source>
        <dbReference type="PROSITE" id="PS51352"/>
    </source>
</evidence>
<dbReference type="InterPro" id="IPR013766">
    <property type="entry name" value="Thioredoxin_domain"/>
</dbReference>
<dbReference type="PANTHER" id="PTHR42852">
    <property type="entry name" value="THIOL:DISULFIDE INTERCHANGE PROTEIN DSBE"/>
    <property type="match status" value="1"/>
</dbReference>
<feature type="domain" description="Thioredoxin" evidence="5">
    <location>
        <begin position="19"/>
        <end position="196"/>
    </location>
</feature>
<dbReference type="CDD" id="cd02966">
    <property type="entry name" value="TlpA_like_family"/>
    <property type="match status" value="1"/>
</dbReference>
<dbReference type="PANTHER" id="PTHR42852:SF13">
    <property type="entry name" value="PROTEIN DIPZ"/>
    <property type="match status" value="1"/>
</dbReference>
<dbReference type="GO" id="GO:0017004">
    <property type="term" value="P:cytochrome complex assembly"/>
    <property type="evidence" value="ECO:0007669"/>
    <property type="project" value="UniProtKB-KW"/>
</dbReference>
<feature type="compositionally biased region" description="Low complexity" evidence="3">
    <location>
        <begin position="42"/>
        <end position="57"/>
    </location>
</feature>
<feature type="region of interest" description="Disordered" evidence="3">
    <location>
        <begin position="38"/>
        <end position="58"/>
    </location>
</feature>
<keyword evidence="7" id="KW-1185">Reference proteome</keyword>
<organism evidence="6 7">
    <name type="scientific">Corynebacterium spheniscorum</name>
    <dbReference type="NCBI Taxonomy" id="185761"/>
    <lineage>
        <taxon>Bacteria</taxon>
        <taxon>Bacillati</taxon>
        <taxon>Actinomycetota</taxon>
        <taxon>Actinomycetes</taxon>
        <taxon>Mycobacteriales</taxon>
        <taxon>Corynebacteriaceae</taxon>
        <taxon>Corynebacterium</taxon>
    </lineage>
</organism>